<evidence type="ECO:0000256" key="1">
    <source>
        <dbReference type="ARBA" id="ARBA00008791"/>
    </source>
</evidence>
<dbReference type="PANTHER" id="PTHR46268:SF15">
    <property type="entry name" value="UNIVERSAL STRESS PROTEIN HP_0031"/>
    <property type="match status" value="1"/>
</dbReference>
<evidence type="ECO:0000313" key="3">
    <source>
        <dbReference type="EMBL" id="SKB42221.1"/>
    </source>
</evidence>
<protein>
    <submittedName>
        <fullName evidence="3">Nucleotide-binding universal stress protein, UspA family</fullName>
    </submittedName>
</protein>
<comment type="similarity">
    <text evidence="1">Belongs to the universal stress protein A family.</text>
</comment>
<dbReference type="AlphaFoldDB" id="A0A1T5B4N6"/>
<dbReference type="InterPro" id="IPR014729">
    <property type="entry name" value="Rossmann-like_a/b/a_fold"/>
</dbReference>
<dbReference type="InterPro" id="IPR006016">
    <property type="entry name" value="UspA"/>
</dbReference>
<evidence type="ECO:0000313" key="4">
    <source>
        <dbReference type="Proteomes" id="UP000190044"/>
    </source>
</evidence>
<dbReference type="PANTHER" id="PTHR46268">
    <property type="entry name" value="STRESS RESPONSE PROTEIN NHAX"/>
    <property type="match status" value="1"/>
</dbReference>
<feature type="domain" description="UspA" evidence="2">
    <location>
        <begin position="153"/>
        <end position="285"/>
    </location>
</feature>
<name>A0A1T5B4N6_9SPHN</name>
<dbReference type="SUPFAM" id="SSF52402">
    <property type="entry name" value="Adenine nucleotide alpha hydrolases-like"/>
    <property type="match status" value="2"/>
</dbReference>
<organism evidence="3 4">
    <name type="scientific">Sphingopyxis flava</name>
    <dbReference type="NCBI Taxonomy" id="1507287"/>
    <lineage>
        <taxon>Bacteria</taxon>
        <taxon>Pseudomonadati</taxon>
        <taxon>Pseudomonadota</taxon>
        <taxon>Alphaproteobacteria</taxon>
        <taxon>Sphingomonadales</taxon>
        <taxon>Sphingomonadaceae</taxon>
        <taxon>Sphingopyxis</taxon>
    </lineage>
</organism>
<dbReference type="RefSeq" id="WP_079637735.1">
    <property type="nucleotide sequence ID" value="NZ_FUYP01000005.1"/>
</dbReference>
<dbReference type="CDD" id="cd00293">
    <property type="entry name" value="USP-like"/>
    <property type="match status" value="2"/>
</dbReference>
<sequence>MTNMNDHSGEQPKVILLATDLSCRCDRALDRAIAMAGEWNARLIAATIVEPGPEHMLEPRGRRRPVSPARRARRTLESHLAASGVAADILVASGDPAAELQSIAVKEGCDLVIVGVGRSAILGSLLLGGTAKRLIRTLSVPLLVVHDRPAGPYRNIIVATDRSPGAREALLASASLFPRARLTLFHAHDVPSAAAPADLETDYDLRSHMLAEIVADPRISDDLAARLDLVVETGAVERLISEFAEDHFADLTVVGSHGHGVLFEAIIGSTERKLLENHSGDLLIVGSADK</sequence>
<dbReference type="Gene3D" id="3.40.50.620">
    <property type="entry name" value="HUPs"/>
    <property type="match status" value="2"/>
</dbReference>
<keyword evidence="4" id="KW-1185">Reference proteome</keyword>
<evidence type="ECO:0000259" key="2">
    <source>
        <dbReference type="Pfam" id="PF00582"/>
    </source>
</evidence>
<dbReference type="PRINTS" id="PR01438">
    <property type="entry name" value="UNVRSLSTRESS"/>
</dbReference>
<proteinExistence type="inferred from homology"/>
<dbReference type="EMBL" id="FUYP01000005">
    <property type="protein sequence ID" value="SKB42221.1"/>
    <property type="molecule type" value="Genomic_DNA"/>
</dbReference>
<gene>
    <name evidence="3" type="ORF">SAMN06295937_1005143</name>
</gene>
<dbReference type="OrthoDB" id="5564966at2"/>
<feature type="domain" description="UspA" evidence="2">
    <location>
        <begin position="13"/>
        <end position="146"/>
    </location>
</feature>
<dbReference type="Proteomes" id="UP000190044">
    <property type="component" value="Unassembled WGS sequence"/>
</dbReference>
<dbReference type="Pfam" id="PF00582">
    <property type="entry name" value="Usp"/>
    <property type="match status" value="2"/>
</dbReference>
<reference evidence="4" key="1">
    <citation type="submission" date="2017-02" db="EMBL/GenBank/DDBJ databases">
        <authorList>
            <person name="Varghese N."/>
            <person name="Submissions S."/>
        </authorList>
    </citation>
    <scope>NUCLEOTIDE SEQUENCE [LARGE SCALE GENOMIC DNA]</scope>
    <source>
        <strain evidence="4">R11H</strain>
    </source>
</reference>
<accession>A0A1T5B4N6</accession>
<dbReference type="InterPro" id="IPR006015">
    <property type="entry name" value="Universal_stress_UspA"/>
</dbReference>